<gene>
    <name evidence="1" type="ORF">DL346_01610</name>
</gene>
<organism evidence="1 2">
    <name type="scientific">Paenibacillus montanisoli</name>
    <dbReference type="NCBI Taxonomy" id="2081970"/>
    <lineage>
        <taxon>Bacteria</taxon>
        <taxon>Bacillati</taxon>
        <taxon>Bacillota</taxon>
        <taxon>Bacilli</taxon>
        <taxon>Bacillales</taxon>
        <taxon>Paenibacillaceae</taxon>
        <taxon>Paenibacillus</taxon>
    </lineage>
</organism>
<dbReference type="OrthoDB" id="2734886at2"/>
<reference evidence="1 2" key="1">
    <citation type="submission" date="2018-06" db="EMBL/GenBank/DDBJ databases">
        <title>Paenibacillus montanisoli sp. nov., isolated from mountain area soil.</title>
        <authorList>
            <person name="Wu M."/>
        </authorList>
    </citation>
    <scope>NUCLEOTIDE SEQUENCE [LARGE SCALE GENOMIC DNA]</scope>
    <source>
        <strain evidence="1 2">RA17</strain>
    </source>
</reference>
<comment type="caution">
    <text evidence="1">The sequence shown here is derived from an EMBL/GenBank/DDBJ whole genome shotgun (WGS) entry which is preliminary data.</text>
</comment>
<accession>A0A328UAE7</accession>
<dbReference type="AlphaFoldDB" id="A0A328UAE7"/>
<evidence type="ECO:0000313" key="2">
    <source>
        <dbReference type="Proteomes" id="UP000249260"/>
    </source>
</evidence>
<name>A0A328UAE7_9BACL</name>
<proteinExistence type="predicted"/>
<evidence type="ECO:0000313" key="1">
    <source>
        <dbReference type="EMBL" id="RAP77224.1"/>
    </source>
</evidence>
<dbReference type="RefSeq" id="WP_112880349.1">
    <property type="nucleotide sequence ID" value="NZ_QLUW01000001.1"/>
</dbReference>
<dbReference type="EMBL" id="QLUW01000001">
    <property type="protein sequence ID" value="RAP77224.1"/>
    <property type="molecule type" value="Genomic_DNA"/>
</dbReference>
<sequence>MKHKRMIAIIVVAALIALGLFLDKFDRSGSQNQEKILGADGYKVKPLKDIQPIEIFIKPEWIPFKSGERLKLELKLIELENTTISLQEVWNRGKFANDIYFSFHTTYHLDQDRGTFISNYSYNNDGTISRNHNIDDYILYDSNHNEIIIGETGAGPDSDFSFGVESDQFKDIRDGFYIKYTGMHLYEYSKK</sequence>
<protein>
    <submittedName>
        <fullName evidence="1">Uncharacterized protein</fullName>
    </submittedName>
</protein>
<dbReference type="Proteomes" id="UP000249260">
    <property type="component" value="Unassembled WGS sequence"/>
</dbReference>
<keyword evidence="2" id="KW-1185">Reference proteome</keyword>